<accession>A0A0F9AK90</accession>
<evidence type="ECO:0000313" key="2">
    <source>
        <dbReference type="EMBL" id="KKK98720.1"/>
    </source>
</evidence>
<reference evidence="2" key="1">
    <citation type="journal article" date="2015" name="Nature">
        <title>Complex archaea that bridge the gap between prokaryotes and eukaryotes.</title>
        <authorList>
            <person name="Spang A."/>
            <person name="Saw J.H."/>
            <person name="Jorgensen S.L."/>
            <person name="Zaremba-Niedzwiedzka K."/>
            <person name="Martijn J."/>
            <person name="Lind A.E."/>
            <person name="van Eijk R."/>
            <person name="Schleper C."/>
            <person name="Guy L."/>
            <person name="Ettema T.J."/>
        </authorList>
    </citation>
    <scope>NUCLEOTIDE SEQUENCE</scope>
</reference>
<organism evidence="2">
    <name type="scientific">marine sediment metagenome</name>
    <dbReference type="NCBI Taxonomy" id="412755"/>
    <lineage>
        <taxon>unclassified sequences</taxon>
        <taxon>metagenomes</taxon>
        <taxon>ecological metagenomes</taxon>
    </lineage>
</organism>
<dbReference type="EMBL" id="LAZR01045500">
    <property type="protein sequence ID" value="KKK98720.1"/>
    <property type="molecule type" value="Genomic_DNA"/>
</dbReference>
<name>A0A0F9AK90_9ZZZZ</name>
<feature type="region of interest" description="Disordered" evidence="1">
    <location>
        <begin position="1"/>
        <end position="22"/>
    </location>
</feature>
<dbReference type="AlphaFoldDB" id="A0A0F9AK90"/>
<gene>
    <name evidence="2" type="ORF">LCGC14_2639930</name>
</gene>
<comment type="caution">
    <text evidence="2">The sequence shown here is derived from an EMBL/GenBank/DDBJ whole genome shotgun (WGS) entry which is preliminary data.</text>
</comment>
<proteinExistence type="predicted"/>
<protein>
    <submittedName>
        <fullName evidence="2">Uncharacterized protein</fullName>
    </submittedName>
</protein>
<evidence type="ECO:0000256" key="1">
    <source>
        <dbReference type="SAM" id="MobiDB-lite"/>
    </source>
</evidence>
<feature type="non-terminal residue" evidence="2">
    <location>
        <position position="434"/>
    </location>
</feature>
<sequence length="434" mass="45808">MAEISFDDLIPAGNLPKEEDKPEVDTLFDDLIPRETGPFDDLIPGRSKVRTRGSLIRRPPPDVEPFTPVANTASAAIESVKHLFTGPFGFTRDELGPLVAQNSKETEGVMGTVRAFNEVLVGGTAVGADIIMRTGIAPIVGGIAAAGQALTEITGNRTDGKRLVRDLNMLLLSVMAVSGTGGGGRFVPKGKLAQRPGALGTEAGGPSLTRMEASVRQRIAAVEGEFDLRPGMLEKEFTSNAQIAGELVPGRAPVKLVAGEKIGIKSDAALAEEAIDILKVEQNAMPGNLNLARINTSEDVKAILLEIEAGMQGFPLSRRGVISRTETMKLAENLGMTIEELLARRQGIAFNAEEATAANVLLLSSGENLMALARLTDESSEVSMAIWRKAVLRQALIMEQVSGIKAESGRALAAQAIGLTETATGRGILGIDSK</sequence>